<dbReference type="AlphaFoldDB" id="A0A0N4VSX4"/>
<keyword evidence="3" id="KW-1185">Reference proteome</keyword>
<feature type="transmembrane region" description="Helical" evidence="1">
    <location>
        <begin position="20"/>
        <end position="39"/>
    </location>
</feature>
<keyword evidence="1" id="KW-0472">Membrane</keyword>
<organism evidence="4">
    <name type="scientific">Haemonchus placei</name>
    <name type="common">Barber's pole worm</name>
    <dbReference type="NCBI Taxonomy" id="6290"/>
    <lineage>
        <taxon>Eukaryota</taxon>
        <taxon>Metazoa</taxon>
        <taxon>Ecdysozoa</taxon>
        <taxon>Nematoda</taxon>
        <taxon>Chromadorea</taxon>
        <taxon>Rhabditida</taxon>
        <taxon>Rhabditina</taxon>
        <taxon>Rhabditomorpha</taxon>
        <taxon>Strongyloidea</taxon>
        <taxon>Trichostrongylidae</taxon>
        <taxon>Haemonchus</taxon>
    </lineage>
</organism>
<evidence type="ECO:0000256" key="1">
    <source>
        <dbReference type="SAM" id="Phobius"/>
    </source>
</evidence>
<reference evidence="2 3" key="2">
    <citation type="submission" date="2018-11" db="EMBL/GenBank/DDBJ databases">
        <authorList>
            <consortium name="Pathogen Informatics"/>
        </authorList>
    </citation>
    <scope>NUCLEOTIDE SEQUENCE [LARGE SCALE GENOMIC DNA]</scope>
    <source>
        <strain evidence="2 3">MHpl1</strain>
    </source>
</reference>
<dbReference type="Proteomes" id="UP000268014">
    <property type="component" value="Unassembled WGS sequence"/>
</dbReference>
<protein>
    <submittedName>
        <fullName evidence="4">Neur_chan_memb domain-containing protein</fullName>
    </submittedName>
</protein>
<keyword evidence="1" id="KW-0812">Transmembrane</keyword>
<dbReference type="WBParaSite" id="HPLM_0000039101-mRNA-1">
    <property type="protein sequence ID" value="HPLM_0000039101-mRNA-1"/>
    <property type="gene ID" value="HPLM_0000039101"/>
</dbReference>
<evidence type="ECO:0000313" key="3">
    <source>
        <dbReference type="Proteomes" id="UP000268014"/>
    </source>
</evidence>
<sequence>MDESSMTLTPCAEFALVIPQSIPLLFFSVINFQLIPGGFHPFDSEAISSIFTLKIIVCALTVISMSISSAMSLFPKFSLKPIFILEYSILAMVWVMFTAVLVFSKMNRR</sequence>
<evidence type="ECO:0000313" key="2">
    <source>
        <dbReference type="EMBL" id="VDO05265.1"/>
    </source>
</evidence>
<keyword evidence="1" id="KW-1133">Transmembrane helix</keyword>
<accession>A0A0N4VSX4</accession>
<dbReference type="EMBL" id="UZAF01000261">
    <property type="protein sequence ID" value="VDO05265.1"/>
    <property type="molecule type" value="Genomic_DNA"/>
</dbReference>
<dbReference type="STRING" id="6290.A0A0N4VSX4"/>
<feature type="transmembrane region" description="Helical" evidence="1">
    <location>
        <begin position="51"/>
        <end position="70"/>
    </location>
</feature>
<reference evidence="4" key="1">
    <citation type="submission" date="2017-02" db="UniProtKB">
        <authorList>
            <consortium name="WormBaseParasite"/>
        </authorList>
    </citation>
    <scope>IDENTIFICATION</scope>
</reference>
<evidence type="ECO:0000313" key="4">
    <source>
        <dbReference type="WBParaSite" id="HPLM_0000039101-mRNA-1"/>
    </source>
</evidence>
<name>A0A0N4VSX4_HAEPC</name>
<dbReference type="OrthoDB" id="5859755at2759"/>
<feature type="transmembrane region" description="Helical" evidence="1">
    <location>
        <begin position="82"/>
        <end position="103"/>
    </location>
</feature>
<proteinExistence type="predicted"/>
<gene>
    <name evidence="2" type="ORF">HPLM_LOCUS392</name>
</gene>